<dbReference type="Gene3D" id="2.60.40.3140">
    <property type="match status" value="1"/>
</dbReference>
<dbReference type="SUPFAM" id="SSF54001">
    <property type="entry name" value="Cysteine proteinases"/>
    <property type="match status" value="1"/>
</dbReference>
<comment type="caution">
    <text evidence="2">The sequence shown here is derived from an EMBL/GenBank/DDBJ whole genome shotgun (WGS) entry which is preliminary data.</text>
</comment>
<protein>
    <submittedName>
        <fullName evidence="2">DUF3857 domain-containing protein</fullName>
    </submittedName>
</protein>
<dbReference type="RefSeq" id="WP_371392786.1">
    <property type="nucleotide sequence ID" value="NZ_CP163421.1"/>
</dbReference>
<sequence length="700" mass="77052">MTVRRVLAFCGVGFGAIMALVYGAVHYPDYGPAEQAGTPPETWASSAQALQLLPATSSARTLGYGPAPGFVEPVAMPDPSTVGTEAMGGARLLVVDFQHDARDPEAGLYTRYVIEAVTGAGLAAISRLQINLDPRYQSIVIHEAAIIRDGERESREGRIAAEFLRQEPALNYGIITGMEVAVLRIEDVRQGDILDLSFSVTGTNPLLAPHQTESFPLATLTDIEQLSIRTSWPRGASHSIVGASEDSLRIENRFGRTIYSFGPRRIEAVEMEEGAPVDYPQIPTLTISSWPDWASVAAWGRPFYRLPAEPDAEIAALAARFREAHGDPARQLTAALEFVQDEIRYQAVLLGDGTYVPASTSDTLRTRTGDCKAKTLLLLALLDALDIEAYPVLAHTSSGRSVDRYPPSPQLFDHVFVQARLGGNTFWLEPAMTRQRGTLFNRVQPDYGLVLVLDGVATGLTDTTPEQPPLASTVYLERFELLQQELTDPLIWSLEITHRGLAADEWRSLIQQTGLSQIEQAYTNFYASYRRSAELVMPLHVDDDEEANRLTLSASWRVAPLIGPADATGRREIRLRPHSLGDMLASTNLERRTPVVTAYPYHRRHVIEGGIDDPDGTFWNLQDSSTQLTNDAFEFSHGMTYENGLMTVSYDQMALVPSVMLDQSMVDDHRSMRRYLGDYVLVLNLPALDALEAEAAGAKP</sequence>
<organism evidence="2 3">
    <name type="scientific">Glycocaulis abyssi</name>
    <dbReference type="NCBI Taxonomy" id="1433403"/>
    <lineage>
        <taxon>Bacteria</taxon>
        <taxon>Pseudomonadati</taxon>
        <taxon>Pseudomonadota</taxon>
        <taxon>Alphaproteobacteria</taxon>
        <taxon>Maricaulales</taxon>
        <taxon>Maricaulaceae</taxon>
        <taxon>Glycocaulis</taxon>
    </lineage>
</organism>
<dbReference type="EMBL" id="JBHSGQ010000005">
    <property type="protein sequence ID" value="MFC4725819.1"/>
    <property type="molecule type" value="Genomic_DNA"/>
</dbReference>
<dbReference type="InterPro" id="IPR024618">
    <property type="entry name" value="DUF3857"/>
</dbReference>
<reference evidence="3" key="1">
    <citation type="journal article" date="2019" name="Int. J. Syst. Evol. Microbiol.">
        <title>The Global Catalogue of Microorganisms (GCM) 10K type strain sequencing project: providing services to taxonomists for standard genome sequencing and annotation.</title>
        <authorList>
            <consortium name="The Broad Institute Genomics Platform"/>
            <consortium name="The Broad Institute Genome Sequencing Center for Infectious Disease"/>
            <person name="Wu L."/>
            <person name="Ma J."/>
        </authorList>
    </citation>
    <scope>NUCLEOTIDE SEQUENCE [LARGE SCALE GENOMIC DNA]</scope>
    <source>
        <strain evidence="3">CCUG 62981</strain>
    </source>
</reference>
<proteinExistence type="predicted"/>
<dbReference type="Proteomes" id="UP001596024">
    <property type="component" value="Unassembled WGS sequence"/>
</dbReference>
<evidence type="ECO:0000313" key="2">
    <source>
        <dbReference type="EMBL" id="MFC4725819.1"/>
    </source>
</evidence>
<keyword evidence="3" id="KW-1185">Reference proteome</keyword>
<accession>A0ABV9NE57</accession>
<gene>
    <name evidence="2" type="ORF">ACFPB0_10995</name>
</gene>
<dbReference type="Pfam" id="PF12969">
    <property type="entry name" value="DUF3857"/>
    <property type="match status" value="1"/>
</dbReference>
<name>A0ABV9NE57_9PROT</name>
<evidence type="ECO:0000313" key="3">
    <source>
        <dbReference type="Proteomes" id="UP001596024"/>
    </source>
</evidence>
<evidence type="ECO:0000259" key="1">
    <source>
        <dbReference type="Pfam" id="PF12969"/>
    </source>
</evidence>
<feature type="domain" description="DUF3857" evidence="1">
    <location>
        <begin position="109"/>
        <end position="262"/>
    </location>
</feature>
<dbReference type="Gene3D" id="3.10.620.30">
    <property type="match status" value="1"/>
</dbReference>
<dbReference type="InterPro" id="IPR038765">
    <property type="entry name" value="Papain-like_cys_pep_sf"/>
</dbReference>